<sequence length="331" mass="37049">MLAPYKERMAIKQTAPDTYEVQFHDDWTVGMVVLGTAQAAQLYHAAETHLALDPKLKAINQPDIHSIHVEFLRPGAAAECTIKVQTLKIGPLSSTLQLHLIQDDKLRALAIVTTTNFDKDVGPSASAGWNLCPPAQPKPDFQAMRAGKVDANGYLPILSDNGFAPQLATYLYTHTSDVRHPKNIYEAWMAKKTGDHFDNLAVMLLPDSVPAMHDGLMQEGAPYELANFMKNARASYEANGGPAVVKTTMKQLMKIRYSHYHLSMSYIFKKRLPAQGLEWVLVRSHTKGLDKGRMEVDLEMFDENMDLLCVNRQNIIVNDMARKFKKQKASL</sequence>
<evidence type="ECO:0000313" key="3">
    <source>
        <dbReference type="EMBL" id="CEJ80978.1"/>
    </source>
</evidence>
<dbReference type="PANTHER" id="PTHR38110">
    <property type="entry name" value="CHROMOSOME 23, WHOLE GENOME SHOTGUN SEQUENCE"/>
    <property type="match status" value="1"/>
</dbReference>
<dbReference type="InterPro" id="IPR052389">
    <property type="entry name" value="Sec_Metab_Biosynth-Assoc"/>
</dbReference>
<dbReference type="Gene3D" id="2.40.160.210">
    <property type="entry name" value="Acyl-CoA thioesterase, double hotdog domain"/>
    <property type="match status" value="1"/>
</dbReference>
<name>A0A0A1SL14_9HYPO</name>
<gene>
    <name evidence="3" type="ORF">VHEMI01132</name>
</gene>
<dbReference type="EMBL" id="CDHN01000001">
    <property type="protein sequence ID" value="CEJ80978.1"/>
    <property type="molecule type" value="Genomic_DNA"/>
</dbReference>
<evidence type="ECO:0000259" key="2">
    <source>
        <dbReference type="Pfam" id="PF20789"/>
    </source>
</evidence>
<dbReference type="STRING" id="1531966.A0A0A1SL14"/>
<evidence type="ECO:0000259" key="1">
    <source>
        <dbReference type="Pfam" id="PF13622"/>
    </source>
</evidence>
<feature type="domain" description="Acyl-CoA thioesterase-like N-terminal HotDog" evidence="1">
    <location>
        <begin position="24"/>
        <end position="114"/>
    </location>
</feature>
<evidence type="ECO:0000313" key="4">
    <source>
        <dbReference type="Proteomes" id="UP000039046"/>
    </source>
</evidence>
<dbReference type="Pfam" id="PF13622">
    <property type="entry name" value="4HBT_3"/>
    <property type="match status" value="1"/>
</dbReference>
<dbReference type="AlphaFoldDB" id="A0A0A1SL14"/>
<dbReference type="Pfam" id="PF20789">
    <property type="entry name" value="4HBT_3C"/>
    <property type="match status" value="1"/>
</dbReference>
<dbReference type="OrthoDB" id="4956270at2759"/>
<evidence type="ECO:0008006" key="5">
    <source>
        <dbReference type="Google" id="ProtNLM"/>
    </source>
</evidence>
<reference evidence="3 4" key="1">
    <citation type="journal article" date="2015" name="Genome Announc.">
        <title>Draft Genome Sequence and Gene Annotation of the Entomopathogenic Fungus Verticillium hemipterigenum.</title>
        <authorList>
            <person name="Horn F."/>
            <person name="Habel A."/>
            <person name="Scharf D.H."/>
            <person name="Dworschak J."/>
            <person name="Brakhage A.A."/>
            <person name="Guthke R."/>
            <person name="Hertweck C."/>
            <person name="Linde J."/>
        </authorList>
    </citation>
    <scope>NUCLEOTIDE SEQUENCE [LARGE SCALE GENOMIC DNA]</scope>
</reference>
<keyword evidence="4" id="KW-1185">Reference proteome</keyword>
<dbReference type="HOGENOM" id="CLU_050730_0_0_1"/>
<accession>A0A0A1SL14</accession>
<feature type="domain" description="Acyl-CoA thioesterase-like C-terminal" evidence="2">
    <location>
        <begin position="163"/>
        <end position="317"/>
    </location>
</feature>
<protein>
    <recommendedName>
        <fullName evidence="5">Thioesterase family protein</fullName>
    </recommendedName>
</protein>
<organism evidence="3 4">
    <name type="scientific">[Torrubiella] hemipterigena</name>
    <dbReference type="NCBI Taxonomy" id="1531966"/>
    <lineage>
        <taxon>Eukaryota</taxon>
        <taxon>Fungi</taxon>
        <taxon>Dikarya</taxon>
        <taxon>Ascomycota</taxon>
        <taxon>Pezizomycotina</taxon>
        <taxon>Sordariomycetes</taxon>
        <taxon>Hypocreomycetidae</taxon>
        <taxon>Hypocreales</taxon>
        <taxon>Clavicipitaceae</taxon>
        <taxon>Clavicipitaceae incertae sedis</taxon>
        <taxon>'Torrubiella' clade</taxon>
    </lineage>
</organism>
<proteinExistence type="predicted"/>
<dbReference type="InterPro" id="IPR049449">
    <property type="entry name" value="TesB_ACOT8-like_N"/>
</dbReference>
<dbReference type="InterPro" id="IPR029069">
    <property type="entry name" value="HotDog_dom_sf"/>
</dbReference>
<dbReference type="Proteomes" id="UP000039046">
    <property type="component" value="Unassembled WGS sequence"/>
</dbReference>
<dbReference type="InterPro" id="IPR042171">
    <property type="entry name" value="Acyl-CoA_hotdog"/>
</dbReference>
<dbReference type="PANTHER" id="PTHR38110:SF1">
    <property type="entry name" value="THIOESTERASE DOMAIN-CONTAINING PROTEIN"/>
    <property type="match status" value="1"/>
</dbReference>
<dbReference type="InterPro" id="IPR049450">
    <property type="entry name" value="ACOT8-like_C"/>
</dbReference>
<dbReference type="SUPFAM" id="SSF54637">
    <property type="entry name" value="Thioesterase/thiol ester dehydrase-isomerase"/>
    <property type="match status" value="1"/>
</dbReference>